<dbReference type="Pfam" id="PF05763">
    <property type="entry name" value="DUF835"/>
    <property type="match status" value="2"/>
</dbReference>
<keyword evidence="4" id="KW-1003">Cell membrane</keyword>
<feature type="domain" description="DUF835" evidence="13">
    <location>
        <begin position="921"/>
        <end position="1055"/>
    </location>
</feature>
<evidence type="ECO:0000256" key="9">
    <source>
        <dbReference type="ARBA" id="ARBA00023065"/>
    </source>
</evidence>
<keyword evidence="9" id="KW-0406">Ion transport</keyword>
<dbReference type="Proteomes" id="UP000005877">
    <property type="component" value="Chromosome"/>
</dbReference>
<protein>
    <submittedName>
        <fullName evidence="14">Na+/solute symporter</fullName>
    </submittedName>
</protein>
<dbReference type="GO" id="GO:0005886">
    <property type="term" value="C:plasma membrane"/>
    <property type="evidence" value="ECO:0007669"/>
    <property type="project" value="UniProtKB-SubCell"/>
</dbReference>
<dbReference type="Gene3D" id="1.20.1730.10">
    <property type="entry name" value="Sodium/glucose cotransporter"/>
    <property type="match status" value="1"/>
</dbReference>
<dbReference type="EMBL" id="CP003117">
    <property type="protein sequence ID" value="AET63461.1"/>
    <property type="molecule type" value="Genomic_DNA"/>
</dbReference>
<feature type="transmembrane region" description="Helical" evidence="12">
    <location>
        <begin position="159"/>
        <end position="177"/>
    </location>
</feature>
<name>G7WK20_METH6</name>
<keyword evidence="5 12" id="KW-0812">Transmembrane</keyword>
<evidence type="ECO:0000259" key="13">
    <source>
        <dbReference type="Pfam" id="PF05763"/>
    </source>
</evidence>
<evidence type="ECO:0000256" key="2">
    <source>
        <dbReference type="ARBA" id="ARBA00006434"/>
    </source>
</evidence>
<keyword evidence="8" id="KW-0915">Sodium</keyword>
<evidence type="ECO:0000256" key="12">
    <source>
        <dbReference type="SAM" id="Phobius"/>
    </source>
</evidence>
<dbReference type="InterPro" id="IPR001734">
    <property type="entry name" value="Na/solute_symporter"/>
</dbReference>
<feature type="transmembrane region" description="Helical" evidence="12">
    <location>
        <begin position="320"/>
        <end position="349"/>
    </location>
</feature>
<reference evidence="14 15" key="1">
    <citation type="journal article" date="2012" name="PLoS ONE">
        <title>The genome characteristics and predicted function of methyl-group oxidation pathway in the obligate aceticlastic methanogens, Methanosaeta spp.</title>
        <authorList>
            <person name="Zhu J."/>
            <person name="Zheng H."/>
            <person name="Ai G."/>
            <person name="Zhang G."/>
            <person name="Liu D."/>
            <person name="Liu X."/>
            <person name="Dong X."/>
        </authorList>
    </citation>
    <scope>NUCLEOTIDE SEQUENCE [LARGE SCALE GENOMIC DNA]</scope>
    <source>
        <strain evidence="14 15">6Ac</strain>
    </source>
</reference>
<evidence type="ECO:0000256" key="10">
    <source>
        <dbReference type="ARBA" id="ARBA00023136"/>
    </source>
</evidence>
<keyword evidence="7 12" id="KW-1133">Transmembrane helix</keyword>
<evidence type="ECO:0000256" key="7">
    <source>
        <dbReference type="ARBA" id="ARBA00022989"/>
    </source>
</evidence>
<feature type="transmembrane region" description="Helical" evidence="12">
    <location>
        <begin position="37"/>
        <end position="56"/>
    </location>
</feature>
<gene>
    <name evidence="14" type="ordered locus">Mhar_0068</name>
</gene>
<organism evidence="14 15">
    <name type="scientific">Methanothrix harundinacea (strain 6Ac)</name>
    <name type="common">Methanosaeta harundinacea</name>
    <dbReference type="NCBI Taxonomy" id="1110509"/>
    <lineage>
        <taxon>Archaea</taxon>
        <taxon>Methanobacteriati</taxon>
        <taxon>Methanobacteriota</taxon>
        <taxon>Stenosarchaea group</taxon>
        <taxon>Methanomicrobia</taxon>
        <taxon>Methanotrichales</taxon>
        <taxon>Methanotrichaceae</taxon>
        <taxon>Methanothrix</taxon>
    </lineage>
</organism>
<dbReference type="AlphaFoldDB" id="G7WK20"/>
<feature type="transmembrane region" description="Helical" evidence="12">
    <location>
        <begin position="6"/>
        <end position="25"/>
    </location>
</feature>
<dbReference type="CDD" id="cd10322">
    <property type="entry name" value="SLC5sbd"/>
    <property type="match status" value="1"/>
</dbReference>
<dbReference type="PATRIC" id="fig|1110509.7.peg.72"/>
<dbReference type="PANTHER" id="PTHR48086:SF3">
    <property type="entry name" value="SODIUM_PROLINE SYMPORTER"/>
    <property type="match status" value="1"/>
</dbReference>
<evidence type="ECO:0000256" key="3">
    <source>
        <dbReference type="ARBA" id="ARBA00022448"/>
    </source>
</evidence>
<comment type="subcellular location">
    <subcellularLocation>
        <location evidence="1">Cell membrane</location>
        <topology evidence="1">Multi-pass membrane protein</topology>
    </subcellularLocation>
</comment>
<feature type="domain" description="DUF835" evidence="13">
    <location>
        <begin position="643"/>
        <end position="765"/>
    </location>
</feature>
<proteinExistence type="inferred from homology"/>
<dbReference type="PROSITE" id="PS50283">
    <property type="entry name" value="NA_SOLUT_SYMP_3"/>
    <property type="match status" value="1"/>
</dbReference>
<dbReference type="KEGG" id="mhi:Mhar_0068"/>
<feature type="transmembrane region" description="Helical" evidence="12">
    <location>
        <begin position="68"/>
        <end position="87"/>
    </location>
</feature>
<evidence type="ECO:0000256" key="4">
    <source>
        <dbReference type="ARBA" id="ARBA00022475"/>
    </source>
</evidence>
<keyword evidence="3" id="KW-0813">Transport</keyword>
<feature type="transmembrane region" description="Helical" evidence="12">
    <location>
        <begin position="114"/>
        <end position="139"/>
    </location>
</feature>
<dbReference type="InterPro" id="IPR050277">
    <property type="entry name" value="Sodium:Solute_Symporter"/>
</dbReference>
<evidence type="ECO:0000313" key="14">
    <source>
        <dbReference type="EMBL" id="AET63461.1"/>
    </source>
</evidence>
<comment type="similarity">
    <text evidence="2">Belongs to the sodium:solute symporter (SSF) (TC 2.A.21) family.</text>
</comment>
<dbReference type="STRING" id="1110509.Mhar_0068"/>
<dbReference type="HOGENOM" id="CLU_289142_0_0_2"/>
<sequence>MINPLLALAAMVLYLLLLFGIAHYADRKREMGRSIVSNPYVYALSFSVYVTAWTFYGSVGRCATEGLGFLPIYLGPSLVMLLGWTVIRKMIVVSKEHRLATISDFISFRYGKSYVIGALVAVAILIVITPYVALQLIAISESLTIISGDYHETLGMRRLMVAVLLAVFAIIFGTRHLDPLERHEGLIAAVAFESVVKLVAFLAAGIYITYGLLGGYGEIVGGIAESVDYSHLLEVDYVSWITLLAMSSFAILFLPRQFHVMVVENSDKGHLKKAMWLFPLYLLLINLFVPAVAWGGLLLGAPGKADMFMVSIPISQGQDLLALLVFIGGTSAATAMVLVEAVAVGTMILNDLEMPYIVRKIGKGRNLPSLILSLKRLNILLVVGLGYLYSLLVGFPALVDIGTLSFLAACQLAPAALGGLYWKRGCRQGAIAGLVAGFFVWAYSALLPTLAEAGWISREFIAAGPFGIALLRPTALLGLELEIWSHAFFWSILANFTLYVLFSLIHEPSGEEKALAESFVDVYRAPPRVEPSPLLPFGESVVIRVGTVDELEGTVARYIGAERAKNVVELNLADLKTTREGIDARQLFELKDRLEKTLTGSLGPTATRMIVEDEVGVKPVVEVIQETSPVYTLDPGKVYIIPEKAYEVFTDQITHGVEGLCITSSDPEEIRSRWHFTETPIIRLSHQRGRGDRYIAPNNLPLIFITIKSFVEKSKNNIILLDSLEELIEENASTVPEAEVLDFVHALEELSSRGRTRLIIQARQEFVNRRLSAEINEAHQLIFLLGPLSAYLFKAFADSFLKRLDEPARGTVQRSIGEMVETEKVFAGIRGEGEDVGCDPEMGEIDLSSRGSSLKVYSRSRFSRWEFFAALRRLGRAIEAADPTFDLLQAARPLMAKYGLHPIELRLAPGTTYVLEEEKPVQSLRIYADLVARGVEGLCISRYHPERLMERYGLPPERVIWLTQSAGIGPEVRQVDPTNFPRLSGMISDFLSRADEPLILLEGLGYLITQSNYESVLRFVQSQRDEVALKRGILMIHIDPLALDLKERHRLVSEMEVLLVGEEKG</sequence>
<feature type="transmembrane region" description="Helical" evidence="12">
    <location>
        <begin position="237"/>
        <end position="255"/>
    </location>
</feature>
<evidence type="ECO:0000256" key="11">
    <source>
        <dbReference type="ARBA" id="ARBA00023201"/>
    </source>
</evidence>
<dbReference type="InterPro" id="IPR038377">
    <property type="entry name" value="Na/Glc_symporter_sf"/>
</dbReference>
<evidence type="ECO:0000256" key="8">
    <source>
        <dbReference type="ARBA" id="ARBA00023053"/>
    </source>
</evidence>
<dbReference type="GO" id="GO:0006814">
    <property type="term" value="P:sodium ion transport"/>
    <property type="evidence" value="ECO:0007669"/>
    <property type="project" value="UniProtKB-KW"/>
</dbReference>
<feature type="transmembrane region" description="Helical" evidence="12">
    <location>
        <begin position="429"/>
        <end position="447"/>
    </location>
</feature>
<keyword evidence="6" id="KW-0769">Symport</keyword>
<keyword evidence="15" id="KW-1185">Reference proteome</keyword>
<evidence type="ECO:0000256" key="1">
    <source>
        <dbReference type="ARBA" id="ARBA00004651"/>
    </source>
</evidence>
<keyword evidence="10 12" id="KW-0472">Membrane</keyword>
<dbReference type="InterPro" id="IPR008553">
    <property type="entry name" value="DUF835"/>
</dbReference>
<feature type="transmembrane region" description="Helical" evidence="12">
    <location>
        <begin position="401"/>
        <end position="422"/>
    </location>
</feature>
<evidence type="ECO:0000313" key="15">
    <source>
        <dbReference type="Proteomes" id="UP000005877"/>
    </source>
</evidence>
<evidence type="ECO:0000256" key="6">
    <source>
        <dbReference type="ARBA" id="ARBA00022847"/>
    </source>
</evidence>
<feature type="transmembrane region" description="Helical" evidence="12">
    <location>
        <begin position="276"/>
        <end position="300"/>
    </location>
</feature>
<dbReference type="GO" id="GO:0015293">
    <property type="term" value="F:symporter activity"/>
    <property type="evidence" value="ECO:0007669"/>
    <property type="project" value="UniProtKB-KW"/>
</dbReference>
<feature type="transmembrane region" description="Helical" evidence="12">
    <location>
        <begin position="370"/>
        <end position="389"/>
    </location>
</feature>
<dbReference type="PANTHER" id="PTHR48086">
    <property type="entry name" value="SODIUM/PROLINE SYMPORTER-RELATED"/>
    <property type="match status" value="1"/>
</dbReference>
<accession>G7WK20</accession>
<keyword evidence="11" id="KW-0739">Sodium transport</keyword>
<evidence type="ECO:0000256" key="5">
    <source>
        <dbReference type="ARBA" id="ARBA00022692"/>
    </source>
</evidence>